<evidence type="ECO:0000313" key="2">
    <source>
        <dbReference type="Proteomes" id="UP001489719"/>
    </source>
</evidence>
<keyword evidence="2" id="KW-1185">Reference proteome</keyword>
<protein>
    <submittedName>
        <fullName evidence="1">Uncharacterized protein</fullName>
    </submittedName>
</protein>
<comment type="caution">
    <text evidence="1">The sequence shown here is derived from an EMBL/GenBank/DDBJ whole genome shotgun (WGS) entry which is preliminary data.</text>
</comment>
<proteinExistence type="predicted"/>
<reference evidence="2" key="1">
    <citation type="journal article" date="2024" name="Front. Bioeng. Biotechnol.">
        <title>Genome-scale model development and genomic sequencing of the oleaginous clade Lipomyces.</title>
        <authorList>
            <person name="Czajka J.J."/>
            <person name="Han Y."/>
            <person name="Kim J."/>
            <person name="Mondo S.J."/>
            <person name="Hofstad B.A."/>
            <person name="Robles A."/>
            <person name="Haridas S."/>
            <person name="Riley R."/>
            <person name="LaButti K."/>
            <person name="Pangilinan J."/>
            <person name="Andreopoulos W."/>
            <person name="Lipzen A."/>
            <person name="Yan J."/>
            <person name="Wang M."/>
            <person name="Ng V."/>
            <person name="Grigoriev I.V."/>
            <person name="Spatafora J.W."/>
            <person name="Magnuson J.K."/>
            <person name="Baker S.E."/>
            <person name="Pomraning K.R."/>
        </authorList>
    </citation>
    <scope>NUCLEOTIDE SEQUENCE [LARGE SCALE GENOMIC DNA]</scope>
    <source>
        <strain evidence="2">CBS 10300</strain>
    </source>
</reference>
<accession>A0ACC3THQ2</accession>
<dbReference type="EMBL" id="MU970130">
    <property type="protein sequence ID" value="KAK9320397.1"/>
    <property type="molecule type" value="Genomic_DNA"/>
</dbReference>
<evidence type="ECO:0000313" key="1">
    <source>
        <dbReference type="EMBL" id="KAK9320397.1"/>
    </source>
</evidence>
<organism evidence="1 2">
    <name type="scientific">Lipomyces orientalis</name>
    <dbReference type="NCBI Taxonomy" id="1233043"/>
    <lineage>
        <taxon>Eukaryota</taxon>
        <taxon>Fungi</taxon>
        <taxon>Dikarya</taxon>
        <taxon>Ascomycota</taxon>
        <taxon>Saccharomycotina</taxon>
        <taxon>Lipomycetes</taxon>
        <taxon>Lipomycetales</taxon>
        <taxon>Lipomycetaceae</taxon>
        <taxon>Lipomyces</taxon>
    </lineage>
</organism>
<feature type="non-terminal residue" evidence="1">
    <location>
        <position position="212"/>
    </location>
</feature>
<dbReference type="Proteomes" id="UP001489719">
    <property type="component" value="Unassembled WGS sequence"/>
</dbReference>
<name>A0ACC3THQ2_9ASCO</name>
<sequence>MDDISVSPRKHRQRTERIDYHLLNDGSDEEALPEDRIVKKNRYTAPRSIELLTPDDSASQLTQRQSSPADSSHQPESTDDVPVDISSVPCESESSRKKTQSQSLWAQFDVIALPGKLWCPKRGKGPLEDREIRCTRCNWRTTDSARATSTSNMRFHLTKHGIFSSGSESGLEDDRSSTKQPSIASFFQKRAEDNAGKLLERNLVRWVILNNM</sequence>
<gene>
    <name evidence="1" type="ORF">V1517DRAFT_251737</name>
</gene>